<evidence type="ECO:0000313" key="2">
    <source>
        <dbReference type="Proteomes" id="UP000032046"/>
    </source>
</evidence>
<keyword evidence="2" id="KW-1185">Reference proteome</keyword>
<dbReference type="RefSeq" id="WP_042519589.1">
    <property type="nucleotide sequence ID" value="NZ_JXQK01000064.1"/>
</dbReference>
<dbReference type="EMBL" id="JXQK01000064">
    <property type="protein sequence ID" value="KIP61659.1"/>
    <property type="molecule type" value="Genomic_DNA"/>
</dbReference>
<comment type="caution">
    <text evidence="1">The sequence shown here is derived from an EMBL/GenBank/DDBJ whole genome shotgun (WGS) entry which is preliminary data.</text>
</comment>
<dbReference type="Proteomes" id="UP000032046">
    <property type="component" value="Unassembled WGS sequence"/>
</dbReference>
<dbReference type="AlphaFoldDB" id="A0A0D0HBR9"/>
<accession>A0A0D0HBR9</accession>
<proteinExistence type="predicted"/>
<gene>
    <name evidence="1" type="ORF">ST44_09020</name>
</gene>
<organism evidence="1 2">
    <name type="scientific">Prevotella pectinovora</name>
    <dbReference type="NCBI Taxonomy" id="1602169"/>
    <lineage>
        <taxon>Bacteria</taxon>
        <taxon>Pseudomonadati</taxon>
        <taxon>Bacteroidota</taxon>
        <taxon>Bacteroidia</taxon>
        <taxon>Bacteroidales</taxon>
        <taxon>Prevotellaceae</taxon>
        <taxon>Prevotella</taxon>
    </lineage>
</organism>
<evidence type="ECO:0008006" key="3">
    <source>
        <dbReference type="Google" id="ProtNLM"/>
    </source>
</evidence>
<dbReference type="STRING" id="1602171.ST44_09020"/>
<protein>
    <recommendedName>
        <fullName evidence="3">Uracil-DNA glycosylase-like domain-containing protein</fullName>
    </recommendedName>
</protein>
<sequence length="208" mass="24078">MNDGLFFRPFVGSSYADGGLFGKRIMVLGESHYCDEGCADCGDCLRHRECMEFTNGVVKQYLDDRVERQRWMQTLLKFERSLVGMETDQALRQRIWQSVVFYNYLQVAMGGPREAGTSAQYRQAGEALFCMMEKYQPEYLIAWGNRLWDKLPGERWTDGRDIIVDGYRVATGTYTLASGRRVKVMAVNHPSVGYSWDYWHRVITEFLG</sequence>
<name>A0A0D0HBR9_9BACT</name>
<evidence type="ECO:0000313" key="1">
    <source>
        <dbReference type="EMBL" id="KIP61659.1"/>
    </source>
</evidence>
<reference evidence="1 2" key="1">
    <citation type="submission" date="2015-01" db="EMBL/GenBank/DDBJ databases">
        <title>Comparative genomics of non-oral Prevotella species.</title>
        <authorList>
            <person name="Accetto T."/>
            <person name="Nograsek B."/>
            <person name="Avgustin G."/>
        </authorList>
    </citation>
    <scope>NUCLEOTIDE SEQUENCE [LARGE SCALE GENOMIC DNA]</scope>
    <source>
        <strain evidence="1 2">P5-119</strain>
    </source>
</reference>